<evidence type="ECO:0000256" key="1">
    <source>
        <dbReference type="SAM" id="MobiDB-lite"/>
    </source>
</evidence>
<dbReference type="EMBL" id="VCAZ01000017">
    <property type="protein sequence ID" value="TSK62552.1"/>
    <property type="molecule type" value="Genomic_DNA"/>
</dbReference>
<gene>
    <name evidence="2" type="ORF">Baya_4680</name>
</gene>
<dbReference type="Proteomes" id="UP000319801">
    <property type="component" value="Unassembled WGS sequence"/>
</dbReference>
<keyword evidence="3" id="KW-1185">Reference proteome</keyword>
<evidence type="ECO:0000313" key="3">
    <source>
        <dbReference type="Proteomes" id="UP000319801"/>
    </source>
</evidence>
<name>A0A556TT74_BAGYA</name>
<accession>A0A556TT74</accession>
<feature type="compositionally biased region" description="Basic and acidic residues" evidence="1">
    <location>
        <begin position="59"/>
        <end position="76"/>
    </location>
</feature>
<evidence type="ECO:0000313" key="2">
    <source>
        <dbReference type="EMBL" id="TSK62552.1"/>
    </source>
</evidence>
<proteinExistence type="predicted"/>
<dbReference type="AlphaFoldDB" id="A0A556TT74"/>
<feature type="region of interest" description="Disordered" evidence="1">
    <location>
        <begin position="56"/>
        <end position="76"/>
    </location>
</feature>
<sequence>MAAWPGNRTLLPLRTRMTGNSRSECLRRRGGDRKEAITVQRGVRSRGMQLLDAGEEEVWDPRQDESNPRLWKEPRATEEKLPIAPHPAACSPLMAIGVSLGSFHCLLPSKLLTYLTFSCFAL</sequence>
<organism evidence="2 3">
    <name type="scientific">Bagarius yarrelli</name>
    <name type="common">Goonch</name>
    <name type="synonym">Bagrus yarrelli</name>
    <dbReference type="NCBI Taxonomy" id="175774"/>
    <lineage>
        <taxon>Eukaryota</taxon>
        <taxon>Metazoa</taxon>
        <taxon>Chordata</taxon>
        <taxon>Craniata</taxon>
        <taxon>Vertebrata</taxon>
        <taxon>Euteleostomi</taxon>
        <taxon>Actinopterygii</taxon>
        <taxon>Neopterygii</taxon>
        <taxon>Teleostei</taxon>
        <taxon>Ostariophysi</taxon>
        <taxon>Siluriformes</taxon>
        <taxon>Sisoridae</taxon>
        <taxon>Sisorinae</taxon>
        <taxon>Bagarius</taxon>
    </lineage>
</organism>
<protein>
    <submittedName>
        <fullName evidence="2">Uncharacterized protein</fullName>
    </submittedName>
</protein>
<reference evidence="2 3" key="1">
    <citation type="journal article" date="2019" name="Genome Biol. Evol.">
        <title>Whole-Genome Sequencing of the Giant Devil Catfish, Bagarius yarrelli.</title>
        <authorList>
            <person name="Jiang W."/>
            <person name="Lv Y."/>
            <person name="Cheng L."/>
            <person name="Yang K."/>
            <person name="Chao B."/>
            <person name="Wang X."/>
            <person name="Li Y."/>
            <person name="Pan X."/>
            <person name="You X."/>
            <person name="Zhang Y."/>
            <person name="Yang J."/>
            <person name="Li J."/>
            <person name="Zhang X."/>
            <person name="Liu S."/>
            <person name="Sun C."/>
            <person name="Yang J."/>
            <person name="Shi Q."/>
        </authorList>
    </citation>
    <scope>NUCLEOTIDE SEQUENCE [LARGE SCALE GENOMIC DNA]</scope>
    <source>
        <strain evidence="2">JWS20170419001</strain>
        <tissue evidence="2">Muscle</tissue>
    </source>
</reference>
<comment type="caution">
    <text evidence="2">The sequence shown here is derived from an EMBL/GenBank/DDBJ whole genome shotgun (WGS) entry which is preliminary data.</text>
</comment>